<dbReference type="PROSITE" id="PS51257">
    <property type="entry name" value="PROKAR_LIPOPROTEIN"/>
    <property type="match status" value="1"/>
</dbReference>
<feature type="chain" id="PRO_5032776612" description="DUF31 domain-containing protein" evidence="2">
    <location>
        <begin position="30"/>
        <end position="474"/>
    </location>
</feature>
<dbReference type="Proteomes" id="UP000501728">
    <property type="component" value="Chromosome"/>
</dbReference>
<protein>
    <recommendedName>
        <fullName evidence="5">DUF31 domain-containing protein</fullName>
    </recommendedName>
</protein>
<feature type="coiled-coil region" evidence="1">
    <location>
        <begin position="27"/>
        <end position="61"/>
    </location>
</feature>
<keyword evidence="2" id="KW-0732">Signal</keyword>
<feature type="signal peptide" evidence="2">
    <location>
        <begin position="1"/>
        <end position="29"/>
    </location>
</feature>
<dbReference type="EMBL" id="CP051480">
    <property type="protein sequence ID" value="QJG66383.1"/>
    <property type="molecule type" value="Genomic_DNA"/>
</dbReference>
<dbReference type="KEGG" id="mphn:HGG64_01500"/>
<evidence type="ECO:0008006" key="5">
    <source>
        <dbReference type="Google" id="ProtNLM"/>
    </source>
</evidence>
<gene>
    <name evidence="3" type="ORF">HGG64_01500</name>
</gene>
<accession>A0A858U577</accession>
<reference evidence="3 4" key="1">
    <citation type="submission" date="2020-04" db="EMBL/GenBank/DDBJ databases">
        <title>Novel Mycoplasma species detected in Phocoena phocoena (harbor porpoise) from the USA.</title>
        <authorList>
            <person name="Volokhov D.V."/>
        </authorList>
    </citation>
    <scope>NUCLEOTIDE SEQUENCE [LARGE SCALE GENOMIC DNA]</scope>
    <source>
        <strain evidence="3 4">C264-NAS</strain>
    </source>
</reference>
<name>A0A858U577_9MOLU</name>
<evidence type="ECO:0000313" key="3">
    <source>
        <dbReference type="EMBL" id="QJG66383.1"/>
    </source>
</evidence>
<organism evidence="3 4">
    <name type="scientific">Mycoplasma phocoeninasale</name>
    <dbReference type="NCBI Taxonomy" id="2726117"/>
    <lineage>
        <taxon>Bacteria</taxon>
        <taxon>Bacillati</taxon>
        <taxon>Mycoplasmatota</taxon>
        <taxon>Mollicutes</taxon>
        <taxon>Mycoplasmataceae</taxon>
        <taxon>Mycoplasma</taxon>
    </lineage>
</organism>
<evidence type="ECO:0000313" key="4">
    <source>
        <dbReference type="Proteomes" id="UP000501728"/>
    </source>
</evidence>
<keyword evidence="1" id="KW-0175">Coiled coil</keyword>
<keyword evidence="4" id="KW-1185">Reference proteome</keyword>
<dbReference type="RefSeq" id="WP_169580206.1">
    <property type="nucleotide sequence ID" value="NZ_CP051480.1"/>
</dbReference>
<evidence type="ECO:0000256" key="1">
    <source>
        <dbReference type="SAM" id="Coils"/>
    </source>
</evidence>
<proteinExistence type="predicted"/>
<sequence>MKQTRKSKILTSVLVPLGLGVFAPISLIAASCQTESQKDENKKLKEELIEKEKEIQRIKEENKLPNVNPTNDDNLYLKSNKYEFKNFNPEYTINDNKLTAYFKGDNDAVPYIDVDEALEVLSGYIDTTGYKTFVDTTNNQKIYQTSFDGQISNQVIFNWDKNYIHATSTSFFYEIQKPQEQTNGAQFLQTKYSNKFEDNKGVLFDLEKYDMDIIFKEGKLIIPFSVFNTLFMSQGFTNLYFNGENFTNVEAGVNAFGDSPDEAVKRIRKNAKNNKTPTKAEREATYKHFLFVMDHFYGLKEHKKIKSFDSYISAADKEKFLSTNRDDFNQAYVNIFQKQLNELHTRINSLSYYEDRWMAKWYEILEGKDIRGEYYKKFNANRKMLVENFEKSFGKKLDDFNADDYIKYKGNTAFVTLLGFEDGTKEQLAKDDSWRYDTYYLMRYLMKELEKKPTIKNIVLNLAINGGGSVCVYG</sequence>
<dbReference type="AlphaFoldDB" id="A0A858U577"/>
<evidence type="ECO:0000256" key="2">
    <source>
        <dbReference type="SAM" id="SignalP"/>
    </source>
</evidence>